<dbReference type="PANTHER" id="PTHR36115">
    <property type="entry name" value="PROLINE-RICH ANTIGEN HOMOLOG-RELATED"/>
    <property type="match status" value="1"/>
</dbReference>
<keyword evidence="2" id="KW-1003">Cell membrane</keyword>
<feature type="transmembrane region" description="Helical" evidence="6">
    <location>
        <begin position="128"/>
        <end position="146"/>
    </location>
</feature>
<evidence type="ECO:0000313" key="9">
    <source>
        <dbReference type="Proteomes" id="UP001597641"/>
    </source>
</evidence>
<gene>
    <name evidence="8" type="ORF">ACFS7Z_09305</name>
</gene>
<keyword evidence="9" id="KW-1185">Reference proteome</keyword>
<evidence type="ECO:0000256" key="3">
    <source>
        <dbReference type="ARBA" id="ARBA00022692"/>
    </source>
</evidence>
<protein>
    <submittedName>
        <fullName evidence="8">RDD family protein</fullName>
    </submittedName>
</protein>
<evidence type="ECO:0000256" key="2">
    <source>
        <dbReference type="ARBA" id="ARBA00022475"/>
    </source>
</evidence>
<comment type="subcellular location">
    <subcellularLocation>
        <location evidence="1">Cell membrane</location>
        <topology evidence="1">Multi-pass membrane protein</topology>
    </subcellularLocation>
</comment>
<keyword evidence="5 6" id="KW-0472">Membrane</keyword>
<organism evidence="8 9">
    <name type="scientific">Pontibacter toksunensis</name>
    <dbReference type="NCBI Taxonomy" id="1332631"/>
    <lineage>
        <taxon>Bacteria</taxon>
        <taxon>Pseudomonadati</taxon>
        <taxon>Bacteroidota</taxon>
        <taxon>Cytophagia</taxon>
        <taxon>Cytophagales</taxon>
        <taxon>Hymenobacteraceae</taxon>
        <taxon>Pontibacter</taxon>
    </lineage>
</organism>
<proteinExistence type="predicted"/>
<dbReference type="EMBL" id="JBHUOX010000005">
    <property type="protein sequence ID" value="MFD3000555.1"/>
    <property type="molecule type" value="Genomic_DNA"/>
</dbReference>
<evidence type="ECO:0000256" key="1">
    <source>
        <dbReference type="ARBA" id="ARBA00004651"/>
    </source>
</evidence>
<dbReference type="Proteomes" id="UP001597641">
    <property type="component" value="Unassembled WGS sequence"/>
</dbReference>
<evidence type="ECO:0000259" key="7">
    <source>
        <dbReference type="Pfam" id="PF06271"/>
    </source>
</evidence>
<evidence type="ECO:0000256" key="5">
    <source>
        <dbReference type="ARBA" id="ARBA00023136"/>
    </source>
</evidence>
<evidence type="ECO:0000313" key="8">
    <source>
        <dbReference type="EMBL" id="MFD3000555.1"/>
    </source>
</evidence>
<dbReference type="InterPro" id="IPR051791">
    <property type="entry name" value="Pra-immunoreactive"/>
</dbReference>
<feature type="domain" description="RDD" evidence="7">
    <location>
        <begin position="18"/>
        <end position="159"/>
    </location>
</feature>
<reference evidence="9" key="1">
    <citation type="journal article" date="2019" name="Int. J. Syst. Evol. Microbiol.">
        <title>The Global Catalogue of Microorganisms (GCM) 10K type strain sequencing project: providing services to taxonomists for standard genome sequencing and annotation.</title>
        <authorList>
            <consortium name="The Broad Institute Genomics Platform"/>
            <consortium name="The Broad Institute Genome Sequencing Center for Infectious Disease"/>
            <person name="Wu L."/>
            <person name="Ma J."/>
        </authorList>
    </citation>
    <scope>NUCLEOTIDE SEQUENCE [LARGE SCALE GENOMIC DNA]</scope>
    <source>
        <strain evidence="9">KCTC 23984</strain>
    </source>
</reference>
<feature type="transmembrane region" description="Helical" evidence="6">
    <location>
        <begin position="21"/>
        <end position="46"/>
    </location>
</feature>
<dbReference type="InterPro" id="IPR010432">
    <property type="entry name" value="RDD"/>
</dbReference>
<sequence>MQRTFTPPAPTVKKSALYGNLTARFIAFLVDTTLLVFSYSFVLYGISDAQQQVYTWQDIFQNGVNVNELFALSKTLFLNPYFIIMHWLYFTLLHSSPKQATIGKFTLGLRVTDLRGKRINFAQANLRYFSKIFSLIPLCLGFLLLLSTRRKQMLHDYLSRTVVVTD</sequence>
<dbReference type="RefSeq" id="WP_377483686.1">
    <property type="nucleotide sequence ID" value="NZ_JBHUOX010000005.1"/>
</dbReference>
<evidence type="ECO:0000256" key="4">
    <source>
        <dbReference type="ARBA" id="ARBA00022989"/>
    </source>
</evidence>
<dbReference type="Pfam" id="PF06271">
    <property type="entry name" value="RDD"/>
    <property type="match status" value="1"/>
</dbReference>
<keyword evidence="3 6" id="KW-0812">Transmembrane</keyword>
<keyword evidence="4 6" id="KW-1133">Transmembrane helix</keyword>
<accession>A0ABW6BRU9</accession>
<comment type="caution">
    <text evidence="8">The sequence shown here is derived from an EMBL/GenBank/DDBJ whole genome shotgun (WGS) entry which is preliminary data.</text>
</comment>
<name>A0ABW6BRU9_9BACT</name>
<evidence type="ECO:0000256" key="6">
    <source>
        <dbReference type="SAM" id="Phobius"/>
    </source>
</evidence>